<dbReference type="Proteomes" id="UP000663193">
    <property type="component" value="Chromosome 2"/>
</dbReference>
<protein>
    <submittedName>
        <fullName evidence="2">Uncharacterized protein</fullName>
    </submittedName>
</protein>
<dbReference type="KEGG" id="pno:SNOG_02447"/>
<accession>A0A7U2EUV6</accession>
<dbReference type="EMBL" id="CP069024">
    <property type="protein sequence ID" value="QRC92313.1"/>
    <property type="molecule type" value="Genomic_DNA"/>
</dbReference>
<reference evidence="3" key="1">
    <citation type="journal article" date="2021" name="BMC Genomics">
        <title>Chromosome-level genome assembly and manually-curated proteome of model necrotroph Parastagonospora nodorum Sn15 reveals a genome-wide trove of candidate effector homologs, and redundancy of virulence-related functions within an accessory chromosome.</title>
        <authorList>
            <person name="Bertazzoni S."/>
            <person name="Jones D.A.B."/>
            <person name="Phan H.T."/>
            <person name="Tan K.-C."/>
            <person name="Hane J.K."/>
        </authorList>
    </citation>
    <scope>NUCLEOTIDE SEQUENCE [LARGE SCALE GENOMIC DNA]</scope>
    <source>
        <strain evidence="3">SN15 / ATCC MYA-4574 / FGSC 10173)</strain>
    </source>
</reference>
<feature type="region of interest" description="Disordered" evidence="1">
    <location>
        <begin position="185"/>
        <end position="210"/>
    </location>
</feature>
<keyword evidence="3" id="KW-1185">Reference proteome</keyword>
<feature type="compositionally biased region" description="Polar residues" evidence="1">
    <location>
        <begin position="36"/>
        <end position="53"/>
    </location>
</feature>
<feature type="region of interest" description="Disordered" evidence="1">
    <location>
        <begin position="1"/>
        <end position="68"/>
    </location>
</feature>
<dbReference type="RefSeq" id="XP_001793051.1">
    <property type="nucleotide sequence ID" value="XM_001792999.1"/>
</dbReference>
<sequence length="210" mass="23383">MPTNNEETLANEPSASNAGQTHSPGSLEDAKHVPNTMDTSDTESTADTVSPDDSISMVGSSTASSVGSSELNAASANYHDYISFVYIDEKKIQTLQIWDENKKMKNEIGKHLFYIHPKKKFDVVIESKLTRHFWTHCEMKAYSVYIKAKETGKELSGIRSVEESKSKDAMKSLFEDLKVKAKAAKATRATSTPKKTKMTTLEVRKKRVTK</sequence>
<name>A0A7U2EUV6_PHANO</name>
<proteinExistence type="predicted"/>
<feature type="compositionally biased region" description="Low complexity" evidence="1">
    <location>
        <begin position="54"/>
        <end position="68"/>
    </location>
</feature>
<gene>
    <name evidence="2" type="ORF">JI435_428160</name>
</gene>
<feature type="compositionally biased region" description="Polar residues" evidence="1">
    <location>
        <begin position="1"/>
        <end position="24"/>
    </location>
</feature>
<evidence type="ECO:0000256" key="1">
    <source>
        <dbReference type="SAM" id="MobiDB-lite"/>
    </source>
</evidence>
<organism evidence="2 3">
    <name type="scientific">Phaeosphaeria nodorum (strain SN15 / ATCC MYA-4574 / FGSC 10173)</name>
    <name type="common">Glume blotch fungus</name>
    <name type="synonym">Parastagonospora nodorum</name>
    <dbReference type="NCBI Taxonomy" id="321614"/>
    <lineage>
        <taxon>Eukaryota</taxon>
        <taxon>Fungi</taxon>
        <taxon>Dikarya</taxon>
        <taxon>Ascomycota</taxon>
        <taxon>Pezizomycotina</taxon>
        <taxon>Dothideomycetes</taxon>
        <taxon>Pleosporomycetidae</taxon>
        <taxon>Pleosporales</taxon>
        <taxon>Pleosporineae</taxon>
        <taxon>Phaeosphaeriaceae</taxon>
        <taxon>Parastagonospora</taxon>
    </lineage>
</organism>
<evidence type="ECO:0000313" key="2">
    <source>
        <dbReference type="EMBL" id="QRC92313.1"/>
    </source>
</evidence>
<dbReference type="AlphaFoldDB" id="A0A7U2EUV6"/>
<dbReference type="VEuPathDB" id="FungiDB:JI435_428160"/>
<evidence type="ECO:0000313" key="3">
    <source>
        <dbReference type="Proteomes" id="UP000663193"/>
    </source>
</evidence>